<dbReference type="InterPro" id="IPR018490">
    <property type="entry name" value="cNMP-bd_dom_sf"/>
</dbReference>
<dbReference type="EMBL" id="JACOOI010000011">
    <property type="protein sequence ID" value="MBC5643570.1"/>
    <property type="molecule type" value="Genomic_DNA"/>
</dbReference>
<name>A0ABR7E1B9_9BACT</name>
<feature type="domain" description="Cyclic nucleotide-binding" evidence="1">
    <location>
        <begin position="28"/>
        <end position="114"/>
    </location>
</feature>
<dbReference type="Pfam" id="PF00027">
    <property type="entry name" value="cNMP_binding"/>
    <property type="match status" value="1"/>
</dbReference>
<proteinExistence type="predicted"/>
<dbReference type="SUPFAM" id="SSF51206">
    <property type="entry name" value="cAMP-binding domain-like"/>
    <property type="match status" value="1"/>
</dbReference>
<evidence type="ECO:0000259" key="1">
    <source>
        <dbReference type="Pfam" id="PF00027"/>
    </source>
</evidence>
<comment type="caution">
    <text evidence="2">The sequence shown here is derived from an EMBL/GenBank/DDBJ whole genome shotgun (WGS) entry which is preliminary data.</text>
</comment>
<sequence length="193" mass="22630">MSEVNLSISHLNSYTILKEFFLEKGKRVEYTKKEYFLQQNFSSLIAGWIENGSFRYTYMNEDGNERIVCFSFEKEFVCDYASFIHREPALVSIQAITDCVVYQLTYKELIDFLEMNADTQRLGRNVAESMFKMAYKRMLQAYCDSPEQRYITLMQRCPNLKEEVPLKEIASFIGVTPETVSHIRKKILLKGKS</sequence>
<evidence type="ECO:0000313" key="3">
    <source>
        <dbReference type="Proteomes" id="UP000644010"/>
    </source>
</evidence>
<dbReference type="RefSeq" id="WP_186959538.1">
    <property type="nucleotide sequence ID" value="NZ_JACOOI010000011.1"/>
</dbReference>
<reference evidence="2 3" key="1">
    <citation type="submission" date="2020-08" db="EMBL/GenBank/DDBJ databases">
        <title>Genome public.</title>
        <authorList>
            <person name="Liu C."/>
            <person name="Sun Q."/>
        </authorList>
    </citation>
    <scope>NUCLEOTIDE SEQUENCE [LARGE SCALE GENOMIC DNA]</scope>
    <source>
        <strain evidence="2 3">BX2</strain>
    </source>
</reference>
<keyword evidence="3" id="KW-1185">Reference proteome</keyword>
<accession>A0ABR7E1B9</accession>
<dbReference type="Gene3D" id="2.60.120.10">
    <property type="entry name" value="Jelly Rolls"/>
    <property type="match status" value="1"/>
</dbReference>
<evidence type="ECO:0000313" key="2">
    <source>
        <dbReference type="EMBL" id="MBC5643570.1"/>
    </source>
</evidence>
<dbReference type="InterPro" id="IPR014710">
    <property type="entry name" value="RmlC-like_jellyroll"/>
</dbReference>
<organism evidence="2 3">
    <name type="scientific">Parabacteroides segnis</name>
    <dbReference type="NCBI Taxonomy" id="2763058"/>
    <lineage>
        <taxon>Bacteria</taxon>
        <taxon>Pseudomonadati</taxon>
        <taxon>Bacteroidota</taxon>
        <taxon>Bacteroidia</taxon>
        <taxon>Bacteroidales</taxon>
        <taxon>Tannerellaceae</taxon>
        <taxon>Parabacteroides</taxon>
    </lineage>
</organism>
<gene>
    <name evidence="2" type="ORF">H8S77_11795</name>
</gene>
<dbReference type="InterPro" id="IPR000595">
    <property type="entry name" value="cNMP-bd_dom"/>
</dbReference>
<protein>
    <submittedName>
        <fullName evidence="2">Crp/Fnr family transcriptional regulator</fullName>
    </submittedName>
</protein>
<dbReference type="Proteomes" id="UP000644010">
    <property type="component" value="Unassembled WGS sequence"/>
</dbReference>